<dbReference type="PANTHER" id="PTHR36174:SF1">
    <property type="entry name" value="LIPID II:GLYCINE GLYCYLTRANSFERASE"/>
    <property type="match status" value="1"/>
</dbReference>
<dbReference type="InterPro" id="IPR050644">
    <property type="entry name" value="PG_Glycine_Bridge_Synth"/>
</dbReference>
<dbReference type="EMBL" id="LHQS01000002">
    <property type="protein sequence ID" value="RXE55853.1"/>
    <property type="molecule type" value="Genomic_DNA"/>
</dbReference>
<name>A0A498GZQ7_9EURY</name>
<evidence type="ECO:0000313" key="3">
    <source>
        <dbReference type="Proteomes" id="UP000290932"/>
    </source>
</evidence>
<dbReference type="InterPro" id="IPR038740">
    <property type="entry name" value="BioF2-like_GNAT_dom"/>
</dbReference>
<gene>
    <name evidence="2" type="ORF">ABH15_06430</name>
</gene>
<dbReference type="Proteomes" id="UP000290932">
    <property type="component" value="Unassembled WGS sequence"/>
</dbReference>
<evidence type="ECO:0000313" key="2">
    <source>
        <dbReference type="EMBL" id="RXE55853.1"/>
    </source>
</evidence>
<dbReference type="PANTHER" id="PTHR36174">
    <property type="entry name" value="LIPID II:GLYCINE GLYCYLTRANSFERASE"/>
    <property type="match status" value="1"/>
</dbReference>
<proteinExistence type="predicted"/>
<comment type="caution">
    <text evidence="2">The sequence shown here is derived from an EMBL/GenBank/DDBJ whole genome shotgun (WGS) entry which is preliminary data.</text>
</comment>
<feature type="domain" description="BioF2-like acetyltransferase" evidence="1">
    <location>
        <begin position="155"/>
        <end position="284"/>
    </location>
</feature>
<organism evidence="2 3">
    <name type="scientific">Methanoculleus taiwanensis</name>
    <dbReference type="NCBI Taxonomy" id="1550565"/>
    <lineage>
        <taxon>Archaea</taxon>
        <taxon>Methanobacteriati</taxon>
        <taxon>Methanobacteriota</taxon>
        <taxon>Stenosarchaea group</taxon>
        <taxon>Methanomicrobia</taxon>
        <taxon>Methanomicrobiales</taxon>
        <taxon>Methanomicrobiaceae</taxon>
        <taxon>Methanoculleus</taxon>
    </lineage>
</organism>
<dbReference type="RefSeq" id="WP_128693557.1">
    <property type="nucleotide sequence ID" value="NZ_LHQS01000002.1"/>
</dbReference>
<reference evidence="2 3" key="1">
    <citation type="journal article" date="2015" name="Int. J. Syst. Evol. Microbiol.">
        <title>Methanoculleus taiwanensis sp. nov., a methanogen isolated from deep marine sediment at the deformation front area near Taiwan.</title>
        <authorList>
            <person name="Weng C.Y."/>
            <person name="Chen S.C."/>
            <person name="Lai M.C."/>
            <person name="Wu S.Y."/>
            <person name="Lin S."/>
            <person name="Yang T.F."/>
            <person name="Chen P.C."/>
        </authorList>
    </citation>
    <scope>NUCLEOTIDE SEQUENCE [LARGE SCALE GENOMIC DNA]</scope>
    <source>
        <strain evidence="2 3">CYW4</strain>
    </source>
</reference>
<dbReference type="AlphaFoldDB" id="A0A498GZQ7"/>
<sequence>MTYSIEALSEYNADGWEEFNRQCGEGTPFHSVRWKTILEDIFRLNLKYYLILDEQHIVGICPFIEQKTGFFRGLNTIPYSEYTQPILADTFDIRRINDLLSLFAKDYSFLHFTTYNPEIIDRIEYDNFPNENLGNMVVNLKHKPPDTLWQSTLSKDDRYKIRAFEKVEFEVQKIDHKRDIERFYHYYAENLNHINGEILPLSFFQKLIDSFSPEELRVALLTSEDSFAGGNLAILHPDQKTAYFEYLALNRNLPNKYSPSLYLYWEGVNWAWENGYEKVSFGRQRIDPNNRRFRYKVKFGADHIPILSRTVLLSKKASLLYRSKKMLTESRNI</sequence>
<evidence type="ECO:0000259" key="1">
    <source>
        <dbReference type="Pfam" id="PF13480"/>
    </source>
</evidence>
<dbReference type="Gene3D" id="3.40.630.30">
    <property type="match status" value="1"/>
</dbReference>
<dbReference type="InterPro" id="IPR016181">
    <property type="entry name" value="Acyl_CoA_acyltransferase"/>
</dbReference>
<dbReference type="Pfam" id="PF13480">
    <property type="entry name" value="Acetyltransf_6"/>
    <property type="match status" value="1"/>
</dbReference>
<keyword evidence="3" id="KW-1185">Reference proteome</keyword>
<protein>
    <recommendedName>
        <fullName evidence="1">BioF2-like acetyltransferase domain-containing protein</fullName>
    </recommendedName>
</protein>
<accession>A0A498GZQ7</accession>
<dbReference type="OrthoDB" id="135106at2157"/>
<dbReference type="SUPFAM" id="SSF55729">
    <property type="entry name" value="Acyl-CoA N-acyltransferases (Nat)"/>
    <property type="match status" value="1"/>
</dbReference>